<sequence length="248" mass="28401">MKHKLWLLFVATGWTLSASANEQTDLSHWATNKVAIQTTISQALKRHQQTSLDEWAYQVSRYENEEGNESKTVERFNPNNSISERWKLIEINGAVPTEEQREDFAAKRVASEQSEDNNLKISLSNLISLETLTYKSESDERLNATFDVHLEQLGDDASSKLKGSLVYNKNLKFIEAIDIKNIDKFSPMFGASVSDFLMTLEFQAINHTILPKKWAFRMKGTYALFSKLDEVSHDTFSNFTYQGDTLKK</sequence>
<dbReference type="OrthoDB" id="6292668at2"/>
<accession>A0A4Q0YY17</accession>
<organism evidence="2 3">
    <name type="scientific">Veronia nyctiphanis</name>
    <dbReference type="NCBI Taxonomy" id="1278244"/>
    <lineage>
        <taxon>Bacteria</taxon>
        <taxon>Pseudomonadati</taxon>
        <taxon>Pseudomonadota</taxon>
        <taxon>Gammaproteobacteria</taxon>
        <taxon>Vibrionales</taxon>
        <taxon>Vibrionaceae</taxon>
        <taxon>Veronia</taxon>
    </lineage>
</organism>
<proteinExistence type="predicted"/>
<name>A0A4Q0YY17_9GAMM</name>
<dbReference type="Proteomes" id="UP000290287">
    <property type="component" value="Unassembled WGS sequence"/>
</dbReference>
<dbReference type="EMBL" id="PEIB01000005">
    <property type="protein sequence ID" value="RXJ73961.1"/>
    <property type="molecule type" value="Genomic_DNA"/>
</dbReference>
<dbReference type="RefSeq" id="WP_129121635.1">
    <property type="nucleotide sequence ID" value="NZ_PEIB01000005.1"/>
</dbReference>
<comment type="caution">
    <text evidence="2">The sequence shown here is derived from an EMBL/GenBank/DDBJ whole genome shotgun (WGS) entry which is preliminary data.</text>
</comment>
<gene>
    <name evidence="2" type="ORF">CS022_06700</name>
</gene>
<evidence type="ECO:0000313" key="3">
    <source>
        <dbReference type="Proteomes" id="UP000290287"/>
    </source>
</evidence>
<evidence type="ECO:0000313" key="2">
    <source>
        <dbReference type="EMBL" id="RXJ73961.1"/>
    </source>
</evidence>
<keyword evidence="1" id="KW-0732">Signal</keyword>
<reference evidence="2 3" key="1">
    <citation type="submission" date="2017-10" db="EMBL/GenBank/DDBJ databases">
        <title>Nyctiphanis sp. nov., isolated from the stomach of the euphausiid Nyctiphanes simplex (Hansen, 1911) in the Gulf of California.</title>
        <authorList>
            <person name="Gomez-Gil B."/>
            <person name="Aguilar-Mendez M."/>
            <person name="Lopez-Cortes A."/>
            <person name="Gomez-Gutierrez J."/>
            <person name="Roque A."/>
            <person name="Lang E."/>
            <person name="Gonzalez-Castillo A."/>
        </authorList>
    </citation>
    <scope>NUCLEOTIDE SEQUENCE [LARGE SCALE GENOMIC DNA]</scope>
    <source>
        <strain evidence="2 3">CAIM 600</strain>
    </source>
</reference>
<keyword evidence="3" id="KW-1185">Reference proteome</keyword>
<feature type="signal peptide" evidence="1">
    <location>
        <begin position="1"/>
        <end position="20"/>
    </location>
</feature>
<feature type="chain" id="PRO_5020310991" evidence="1">
    <location>
        <begin position="21"/>
        <end position="248"/>
    </location>
</feature>
<evidence type="ECO:0000256" key="1">
    <source>
        <dbReference type="SAM" id="SignalP"/>
    </source>
</evidence>
<protein>
    <submittedName>
        <fullName evidence="2">Uncharacterized protein</fullName>
    </submittedName>
</protein>
<dbReference type="AlphaFoldDB" id="A0A4Q0YY17"/>